<feature type="active site" evidence="5">
    <location>
        <position position="177"/>
    </location>
</feature>
<reference evidence="10" key="1">
    <citation type="submission" date="2018-10" db="EMBL/GenBank/DDBJ databases">
        <title>Population genomic analysis revealed the cold adaptation of white poplar.</title>
        <authorList>
            <person name="Liu Y.-J."/>
        </authorList>
    </citation>
    <scope>NUCLEOTIDE SEQUENCE [LARGE SCALE GENOMIC DNA]</scope>
    <source>
        <strain evidence="10">PAL-ZL1</strain>
    </source>
</reference>
<dbReference type="InterPro" id="IPR033135">
    <property type="entry name" value="ClpP_His_AS"/>
</dbReference>
<evidence type="ECO:0000256" key="2">
    <source>
        <dbReference type="ARBA" id="ARBA00022670"/>
    </source>
</evidence>
<feature type="compositionally biased region" description="Basic and acidic residues" evidence="9">
    <location>
        <begin position="323"/>
        <end position="338"/>
    </location>
</feature>
<dbReference type="PANTHER" id="PTHR10381:SF50">
    <property type="entry name" value="ATP-DEPENDENT CLP PROTEASE PROTEOLYTIC SUBUNIT 3, CHLOROPLASTIC"/>
    <property type="match status" value="1"/>
</dbReference>
<dbReference type="EC" id="3.4.21.92" evidence="7"/>
<dbReference type="InterPro" id="IPR001907">
    <property type="entry name" value="ClpP"/>
</dbReference>
<dbReference type="PROSITE" id="PS00382">
    <property type="entry name" value="CLP_PROTEASE_HIS"/>
    <property type="match status" value="1"/>
</dbReference>
<feature type="region of interest" description="Disordered" evidence="9">
    <location>
        <begin position="306"/>
        <end position="338"/>
    </location>
</feature>
<protein>
    <recommendedName>
        <fullName evidence="8">ATP-dependent Clp protease proteolytic subunit</fullName>
        <ecNumber evidence="7">3.4.21.92</ecNumber>
    </recommendedName>
</protein>
<evidence type="ECO:0000256" key="4">
    <source>
        <dbReference type="ARBA" id="ARBA00022825"/>
    </source>
</evidence>
<comment type="similarity">
    <text evidence="1 8">Belongs to the peptidase S14 family.</text>
</comment>
<dbReference type="SUPFAM" id="SSF52096">
    <property type="entry name" value="ClpP/crotonase"/>
    <property type="match status" value="1"/>
</dbReference>
<keyword evidence="4 7" id="KW-0720">Serine protease</keyword>
<dbReference type="InterPro" id="IPR023562">
    <property type="entry name" value="ClpP/TepA"/>
</dbReference>
<dbReference type="NCBIfam" id="NF009205">
    <property type="entry name" value="PRK12553.1"/>
    <property type="match status" value="1"/>
</dbReference>
<dbReference type="Gene3D" id="3.90.226.10">
    <property type="entry name" value="2-enoyl-CoA Hydratase, Chain A, domain 1"/>
    <property type="match status" value="1"/>
</dbReference>
<name>A0A4U5NN15_POPAL</name>
<dbReference type="GO" id="GO:0009840">
    <property type="term" value="C:chloroplastic endopeptidase Clp complex"/>
    <property type="evidence" value="ECO:0007669"/>
    <property type="project" value="UniProtKB-ARBA"/>
</dbReference>
<organism evidence="10">
    <name type="scientific">Populus alba</name>
    <name type="common">White poplar</name>
    <dbReference type="NCBI Taxonomy" id="43335"/>
    <lineage>
        <taxon>Eukaryota</taxon>
        <taxon>Viridiplantae</taxon>
        <taxon>Streptophyta</taxon>
        <taxon>Embryophyta</taxon>
        <taxon>Tracheophyta</taxon>
        <taxon>Spermatophyta</taxon>
        <taxon>Magnoliopsida</taxon>
        <taxon>eudicotyledons</taxon>
        <taxon>Gunneridae</taxon>
        <taxon>Pentapetalae</taxon>
        <taxon>rosids</taxon>
        <taxon>fabids</taxon>
        <taxon>Malpighiales</taxon>
        <taxon>Salicaceae</taxon>
        <taxon>Saliceae</taxon>
        <taxon>Populus</taxon>
    </lineage>
</organism>
<dbReference type="GO" id="GO:0004176">
    <property type="term" value="F:ATP-dependent peptidase activity"/>
    <property type="evidence" value="ECO:0007669"/>
    <property type="project" value="InterPro"/>
</dbReference>
<evidence type="ECO:0000256" key="3">
    <source>
        <dbReference type="ARBA" id="ARBA00022801"/>
    </source>
</evidence>
<accession>A0A4U5NN15</accession>
<dbReference type="GO" id="GO:0006515">
    <property type="term" value="P:protein quality control for misfolded or incompletely synthesized proteins"/>
    <property type="evidence" value="ECO:0007669"/>
    <property type="project" value="TreeGrafter"/>
</dbReference>
<dbReference type="STRING" id="43335.A0A4U5NN15"/>
<dbReference type="FunFam" id="3.90.226.10:FF:000001">
    <property type="entry name" value="ATP-dependent Clp protease proteolytic subunit"/>
    <property type="match status" value="1"/>
</dbReference>
<dbReference type="GO" id="GO:0051117">
    <property type="term" value="F:ATPase binding"/>
    <property type="evidence" value="ECO:0007669"/>
    <property type="project" value="TreeGrafter"/>
</dbReference>
<feature type="active site" evidence="6">
    <location>
        <position position="202"/>
    </location>
</feature>
<evidence type="ECO:0000256" key="7">
    <source>
        <dbReference type="RuleBase" id="RU000549"/>
    </source>
</evidence>
<evidence type="ECO:0000256" key="6">
    <source>
        <dbReference type="PROSITE-ProRule" id="PRU10086"/>
    </source>
</evidence>
<dbReference type="AlphaFoldDB" id="A0A4U5NN15"/>
<dbReference type="PROSITE" id="PS00381">
    <property type="entry name" value="CLP_PROTEASE_SER"/>
    <property type="match status" value="1"/>
</dbReference>
<dbReference type="Pfam" id="PF00574">
    <property type="entry name" value="CLP_protease"/>
    <property type="match status" value="1"/>
</dbReference>
<keyword evidence="3 7" id="KW-0378">Hydrolase</keyword>
<dbReference type="CDD" id="cd07017">
    <property type="entry name" value="S14_ClpP_2"/>
    <property type="match status" value="1"/>
</dbReference>
<dbReference type="EMBL" id="RCHU01001016">
    <property type="protein sequence ID" value="TKR84242.1"/>
    <property type="molecule type" value="Genomic_DNA"/>
</dbReference>
<evidence type="ECO:0000256" key="9">
    <source>
        <dbReference type="SAM" id="MobiDB-lite"/>
    </source>
</evidence>
<dbReference type="InterPro" id="IPR029045">
    <property type="entry name" value="ClpP/crotonase-like_dom_sf"/>
</dbReference>
<dbReference type="PANTHER" id="PTHR10381">
    <property type="entry name" value="ATP-DEPENDENT CLP PROTEASE PROTEOLYTIC SUBUNIT"/>
    <property type="match status" value="1"/>
</dbReference>
<sequence length="338" mass="36931">MEVGLAYLTTSQSTSSPLCFSNRNSFINKNHLLLPVSSDTTTTISVCSKRRKPICVKASKSSFDANTARQTLASNWDVEKFSSFANSAPTLPKFEELDTTNMLLRQRIIFLGSQVDDVTADFIISQLLFLDAEDPKKDIKLFINSPGGSVTAGLGIYDAMKLCKADVSTICLGLAASMGAFLLSAGSKGKRFCMPNGRVMIHQPLGTAGGKASEMSIRIREMSYHKIKLNKILSRITGKPLEQVEVDTDRDNFMNAWEAKEYGLVDEVIDDGKPGLVAPLTDASPPPKTRVWDLWKIEGSKKAKNNLPSEHKMLQNGYVGGGDGDRGMDQEKETPSPV</sequence>
<dbReference type="NCBIfam" id="NF001368">
    <property type="entry name" value="PRK00277.1"/>
    <property type="match status" value="1"/>
</dbReference>
<keyword evidence="2 7" id="KW-0645">Protease</keyword>
<dbReference type="InterPro" id="IPR018215">
    <property type="entry name" value="ClpP_Ser_AS"/>
</dbReference>
<dbReference type="GO" id="GO:0004252">
    <property type="term" value="F:serine-type endopeptidase activity"/>
    <property type="evidence" value="ECO:0007669"/>
    <property type="project" value="UniProtKB-EC"/>
</dbReference>
<gene>
    <name evidence="10" type="ORF">D5086_0000259090</name>
</gene>
<evidence type="ECO:0000313" key="10">
    <source>
        <dbReference type="EMBL" id="TKR84242.1"/>
    </source>
</evidence>
<dbReference type="PRINTS" id="PR00127">
    <property type="entry name" value="CLPPROTEASEP"/>
</dbReference>
<proteinExistence type="inferred from homology"/>
<dbReference type="GO" id="GO:0009534">
    <property type="term" value="C:chloroplast thylakoid"/>
    <property type="evidence" value="ECO:0007669"/>
    <property type="project" value="UniProtKB-ARBA"/>
</dbReference>
<dbReference type="HAMAP" id="MF_00444">
    <property type="entry name" value="ClpP"/>
    <property type="match status" value="1"/>
</dbReference>
<evidence type="ECO:0000256" key="1">
    <source>
        <dbReference type="ARBA" id="ARBA00007039"/>
    </source>
</evidence>
<comment type="caution">
    <text evidence="10">The sequence shown here is derived from an EMBL/GenBank/DDBJ whole genome shotgun (WGS) entry which is preliminary data.</text>
</comment>
<evidence type="ECO:0000256" key="5">
    <source>
        <dbReference type="PROSITE-ProRule" id="PRU10085"/>
    </source>
</evidence>
<evidence type="ECO:0000256" key="8">
    <source>
        <dbReference type="RuleBase" id="RU003567"/>
    </source>
</evidence>